<dbReference type="Proteomes" id="UP001239257">
    <property type="component" value="Chromosome 2"/>
</dbReference>
<dbReference type="Proteomes" id="UP001152658">
    <property type="component" value="Unassembled WGS sequence"/>
</dbReference>
<dbReference type="Proteomes" id="UP001140978">
    <property type="component" value="Unassembled WGS sequence"/>
</dbReference>
<dbReference type="PANTHER" id="PTHR14859:SF15">
    <property type="entry name" value="ENDONUCLEASE_EXONUCLEASE_PHOSPHATASE DOMAIN-CONTAINING PROTEIN"/>
    <property type="match status" value="1"/>
</dbReference>
<reference evidence="3" key="1">
    <citation type="submission" date="2022-02" db="EMBL/GenBank/DDBJ databases">
        <title>Emergence and expansion in Europe of a Vibrio aestuarianus clonal complex pathogenic for oysters.</title>
        <authorList>
            <person name="Mesnil A."/>
            <person name="Travers M.-A."/>
        </authorList>
    </citation>
    <scope>NUCLEOTIDE SEQUENCE</scope>
    <source>
        <strain evidence="3">19_064_15T1</strain>
        <strain evidence="4">U29</strain>
    </source>
</reference>
<evidence type="ECO:0000259" key="1">
    <source>
        <dbReference type="Pfam" id="PF03372"/>
    </source>
</evidence>
<sequence>MSTSFATINLFNYLTPPNAFYQFDNIYTQAQWLKKKRWFSEKIQHINADVIAFQEVFSIEELRNQVSTIGYPYFATIDTPHIVDDYIYTHPVVAIASKYPLLQVCSVESRLPNQTVPFTFNRIPLHATIELPELGAVDVYIVHFKSQRPTQWEVESPSMINRWQQETLGRWLSTVQRGYEANLLHQYVVETKRQHTRPFVIMGDFNKPLTSEEFIGLLSNALYRQPDTQSALAAFTVHDSWNLYAQHSDLPRKPTHYAGEMGSVLDYILLSSDFNPSVHSAKAYVSHYEVIDQHLINPNFEQDHYSTDHALVSVTLKTHTQTN</sequence>
<evidence type="ECO:0000313" key="5">
    <source>
        <dbReference type="Proteomes" id="UP001140978"/>
    </source>
</evidence>
<keyword evidence="3" id="KW-0540">Nuclease</keyword>
<organism evidence="3 5">
    <name type="scientific">Vibrio aestuarianus</name>
    <dbReference type="NCBI Taxonomy" id="28171"/>
    <lineage>
        <taxon>Bacteria</taxon>
        <taxon>Pseudomonadati</taxon>
        <taxon>Pseudomonadota</taxon>
        <taxon>Gammaproteobacteria</taxon>
        <taxon>Vibrionales</taxon>
        <taxon>Vibrionaceae</taxon>
        <taxon>Vibrio</taxon>
    </lineage>
</organism>
<dbReference type="AlphaFoldDB" id="A0A7X6NAU4"/>
<keyword evidence="3" id="KW-0378">Hydrolase</keyword>
<dbReference type="RefSeq" id="WP_053311645.1">
    <property type="nucleotide sequence ID" value="NZ_CALYLA010000025.1"/>
</dbReference>
<dbReference type="Pfam" id="PF03372">
    <property type="entry name" value="Exo_endo_phos"/>
    <property type="match status" value="1"/>
</dbReference>
<dbReference type="GO" id="GO:0006506">
    <property type="term" value="P:GPI anchor biosynthetic process"/>
    <property type="evidence" value="ECO:0007669"/>
    <property type="project" value="TreeGrafter"/>
</dbReference>
<gene>
    <name evidence="3" type="ORF">L9X51_05855</name>
    <name evidence="4" type="ORF">PYE51_14400</name>
    <name evidence="2" type="ORF">VAE063_1000452</name>
</gene>
<keyword evidence="3" id="KW-0255">Endonuclease</keyword>
<dbReference type="SUPFAM" id="SSF56219">
    <property type="entry name" value="DNase I-like"/>
    <property type="match status" value="1"/>
</dbReference>
<dbReference type="GO" id="GO:0004519">
    <property type="term" value="F:endonuclease activity"/>
    <property type="evidence" value="ECO:0007669"/>
    <property type="project" value="UniProtKB-KW"/>
</dbReference>
<dbReference type="Gene3D" id="3.60.10.10">
    <property type="entry name" value="Endonuclease/exonuclease/phosphatase"/>
    <property type="match status" value="1"/>
</dbReference>
<feature type="domain" description="Endonuclease/exonuclease/phosphatase" evidence="1">
    <location>
        <begin position="39"/>
        <end position="278"/>
    </location>
</feature>
<accession>A0A7X6NAU4</accession>
<evidence type="ECO:0000313" key="3">
    <source>
        <dbReference type="EMBL" id="MDE1345960.1"/>
    </source>
</evidence>
<proteinExistence type="predicted"/>
<dbReference type="EMBL" id="CALYLK010000001">
    <property type="protein sequence ID" value="CAH8194012.1"/>
    <property type="molecule type" value="Genomic_DNA"/>
</dbReference>
<dbReference type="InterPro" id="IPR005135">
    <property type="entry name" value="Endo/exonuclease/phosphatase"/>
</dbReference>
<evidence type="ECO:0000313" key="4">
    <source>
        <dbReference type="EMBL" id="WGK83606.1"/>
    </source>
</evidence>
<keyword evidence="6" id="KW-1185">Reference proteome</keyword>
<dbReference type="InterPro" id="IPR036691">
    <property type="entry name" value="Endo/exonu/phosph_ase_sf"/>
</dbReference>
<dbReference type="EMBL" id="CP118710">
    <property type="protein sequence ID" value="WGK83606.1"/>
    <property type="molecule type" value="Genomic_DNA"/>
</dbReference>
<name>A0A7X6NAU4_9VIBR</name>
<dbReference type="InterPro" id="IPR051916">
    <property type="entry name" value="GPI-anchor_lipid_remodeler"/>
</dbReference>
<evidence type="ECO:0000313" key="2">
    <source>
        <dbReference type="EMBL" id="CAH8194012.1"/>
    </source>
</evidence>
<dbReference type="PANTHER" id="PTHR14859">
    <property type="entry name" value="CALCOFLUOR WHITE HYPERSENSITIVE PROTEIN PRECURSOR"/>
    <property type="match status" value="1"/>
</dbReference>
<reference evidence="2" key="2">
    <citation type="submission" date="2022-06" db="EMBL/GenBank/DDBJ databases">
        <authorList>
            <person name="Goudenege D."/>
            <person name="Le Roux F."/>
        </authorList>
    </citation>
    <scope>NUCLEOTIDE SEQUENCE</scope>
    <source>
        <strain evidence="2">12-063</strain>
    </source>
</reference>
<dbReference type="GO" id="GO:0016020">
    <property type="term" value="C:membrane"/>
    <property type="evidence" value="ECO:0007669"/>
    <property type="project" value="GOC"/>
</dbReference>
<evidence type="ECO:0000313" key="6">
    <source>
        <dbReference type="Proteomes" id="UP001152658"/>
    </source>
</evidence>
<protein>
    <submittedName>
        <fullName evidence="2 3">Endonuclease</fullName>
    </submittedName>
</protein>
<dbReference type="EMBL" id="JAKNAX010000011">
    <property type="protein sequence ID" value="MDE1345960.1"/>
    <property type="molecule type" value="Genomic_DNA"/>
</dbReference>